<dbReference type="SMART" id="SM00267">
    <property type="entry name" value="GGDEF"/>
    <property type="match status" value="1"/>
</dbReference>
<evidence type="ECO:0000313" key="3">
    <source>
        <dbReference type="EMBL" id="RFA12303.1"/>
    </source>
</evidence>
<keyword evidence="1" id="KW-0812">Transmembrane</keyword>
<dbReference type="GO" id="GO:1902201">
    <property type="term" value="P:negative regulation of bacterial-type flagellum-dependent cell motility"/>
    <property type="evidence" value="ECO:0007669"/>
    <property type="project" value="TreeGrafter"/>
</dbReference>
<dbReference type="OrthoDB" id="23692at2"/>
<dbReference type="Proteomes" id="UP000256541">
    <property type="component" value="Unassembled WGS sequence"/>
</dbReference>
<keyword evidence="1" id="KW-1133">Transmembrane helix</keyword>
<evidence type="ECO:0000256" key="1">
    <source>
        <dbReference type="SAM" id="Phobius"/>
    </source>
</evidence>
<dbReference type="RefSeq" id="WP_116412713.1">
    <property type="nucleotide sequence ID" value="NZ_NBXB01000042.1"/>
</dbReference>
<dbReference type="InterPro" id="IPR050469">
    <property type="entry name" value="Diguanylate_Cyclase"/>
</dbReference>
<dbReference type="GO" id="GO:0005886">
    <property type="term" value="C:plasma membrane"/>
    <property type="evidence" value="ECO:0007669"/>
    <property type="project" value="TreeGrafter"/>
</dbReference>
<comment type="caution">
    <text evidence="3">The sequence shown here is derived from an EMBL/GenBank/DDBJ whole genome shotgun (WGS) entry which is preliminary data.</text>
</comment>
<reference evidence="3 4" key="1">
    <citation type="submission" date="2017-04" db="EMBL/GenBank/DDBJ databases">
        <title>Comparative genome analysis of Subtercola boreus.</title>
        <authorList>
            <person name="Cho Y.-J."/>
            <person name="Cho A."/>
            <person name="Kim O.-S."/>
            <person name="Lee J.-I."/>
        </authorList>
    </citation>
    <scope>NUCLEOTIDE SEQUENCE [LARGE SCALE GENOMIC DNA]</scope>
    <source>
        <strain evidence="3 4">P27479</strain>
    </source>
</reference>
<evidence type="ECO:0000313" key="4">
    <source>
        <dbReference type="Proteomes" id="UP000256541"/>
    </source>
</evidence>
<feature type="transmembrane region" description="Helical" evidence="1">
    <location>
        <begin position="20"/>
        <end position="39"/>
    </location>
</feature>
<dbReference type="GO" id="GO:0043709">
    <property type="term" value="P:cell adhesion involved in single-species biofilm formation"/>
    <property type="evidence" value="ECO:0007669"/>
    <property type="project" value="TreeGrafter"/>
</dbReference>
<dbReference type="InterPro" id="IPR043128">
    <property type="entry name" value="Rev_trsase/Diguanyl_cyclase"/>
</dbReference>
<feature type="domain" description="GGDEF" evidence="2">
    <location>
        <begin position="210"/>
        <end position="346"/>
    </location>
</feature>
<feature type="transmembrane region" description="Helical" evidence="1">
    <location>
        <begin position="45"/>
        <end position="64"/>
    </location>
</feature>
<dbReference type="CDD" id="cd01949">
    <property type="entry name" value="GGDEF"/>
    <property type="match status" value="1"/>
</dbReference>
<organism evidence="3 4">
    <name type="scientific">Subtercola boreus</name>
    <dbReference type="NCBI Taxonomy" id="120213"/>
    <lineage>
        <taxon>Bacteria</taxon>
        <taxon>Bacillati</taxon>
        <taxon>Actinomycetota</taxon>
        <taxon>Actinomycetes</taxon>
        <taxon>Micrococcales</taxon>
        <taxon>Microbacteriaceae</taxon>
        <taxon>Subtercola</taxon>
    </lineage>
</organism>
<dbReference type="Pfam" id="PF00990">
    <property type="entry name" value="GGDEF"/>
    <property type="match status" value="1"/>
</dbReference>
<proteinExistence type="predicted"/>
<gene>
    <name evidence="3" type="ORF">B7R22_15975</name>
</gene>
<name>A0A3E0VSE7_9MICO</name>
<dbReference type="InterPro" id="IPR029787">
    <property type="entry name" value="Nucleotide_cyclase"/>
</dbReference>
<feature type="transmembrane region" description="Helical" evidence="1">
    <location>
        <begin position="123"/>
        <end position="139"/>
    </location>
</feature>
<evidence type="ECO:0000259" key="2">
    <source>
        <dbReference type="PROSITE" id="PS50887"/>
    </source>
</evidence>
<dbReference type="GO" id="GO:0052621">
    <property type="term" value="F:diguanylate cyclase activity"/>
    <property type="evidence" value="ECO:0007669"/>
    <property type="project" value="TreeGrafter"/>
</dbReference>
<feature type="transmembrane region" description="Helical" evidence="1">
    <location>
        <begin position="145"/>
        <end position="163"/>
    </location>
</feature>
<protein>
    <recommendedName>
        <fullName evidence="2">GGDEF domain-containing protein</fullName>
    </recommendedName>
</protein>
<dbReference type="InterPro" id="IPR000160">
    <property type="entry name" value="GGDEF_dom"/>
</dbReference>
<sequence length="350" mass="36960">MSGGRSGRTQALELDFRTRVIQVLAIETAVRYAILAVFVDVQPQWVNVGLAGVAVVAALVAALVRRRVIESHVPGRILIGAAMLTIATLSVSVSQADLAVITSFSLLALTLSAITLDTYRAGAILGALGTALAVFVAVTRSTIPLAVVLIYIGLVVSGGYLIVKLRLFLELARDNALTQAGTDSLTGVLNRRGMESAVPALDARADALGQLLGCLVLDLDHFKHVNDTYGHQTGDLVLINTAHTLSREVRSPSLVVRTGGEEFAVFSPVADALELDQLAGRLTARLRSSMTERASGEILPRVTVSIGGAAGRAGTMTELDALFAEADRLLYEAKRAGRDTIRIATRGNLT</sequence>
<dbReference type="PANTHER" id="PTHR45138:SF9">
    <property type="entry name" value="DIGUANYLATE CYCLASE DGCM-RELATED"/>
    <property type="match status" value="1"/>
</dbReference>
<accession>A0A3E0VSE7</accession>
<dbReference type="PROSITE" id="PS50887">
    <property type="entry name" value="GGDEF"/>
    <property type="match status" value="1"/>
</dbReference>
<dbReference type="SUPFAM" id="SSF55073">
    <property type="entry name" value="Nucleotide cyclase"/>
    <property type="match status" value="1"/>
</dbReference>
<dbReference type="NCBIfam" id="TIGR00254">
    <property type="entry name" value="GGDEF"/>
    <property type="match status" value="1"/>
</dbReference>
<dbReference type="Gene3D" id="3.30.70.270">
    <property type="match status" value="1"/>
</dbReference>
<dbReference type="PANTHER" id="PTHR45138">
    <property type="entry name" value="REGULATORY COMPONENTS OF SENSORY TRANSDUCTION SYSTEM"/>
    <property type="match status" value="1"/>
</dbReference>
<dbReference type="AlphaFoldDB" id="A0A3E0VSE7"/>
<feature type="transmembrane region" description="Helical" evidence="1">
    <location>
        <begin position="76"/>
        <end position="93"/>
    </location>
</feature>
<dbReference type="EMBL" id="NBXB01000042">
    <property type="protein sequence ID" value="RFA12303.1"/>
    <property type="molecule type" value="Genomic_DNA"/>
</dbReference>
<keyword evidence="1" id="KW-0472">Membrane</keyword>